<evidence type="ECO:0000313" key="3">
    <source>
        <dbReference type="Proteomes" id="UP000284706"/>
    </source>
</evidence>
<dbReference type="AlphaFoldDB" id="A0A409YRM6"/>
<evidence type="ECO:0000313" key="2">
    <source>
        <dbReference type="EMBL" id="PPR05667.1"/>
    </source>
</evidence>
<dbReference type="EMBL" id="NHYE01000448">
    <property type="protein sequence ID" value="PPR05667.1"/>
    <property type="molecule type" value="Genomic_DNA"/>
</dbReference>
<comment type="caution">
    <text evidence="2">The sequence shown here is derived from an EMBL/GenBank/DDBJ whole genome shotgun (WGS) entry which is preliminary data.</text>
</comment>
<name>A0A409YRM6_9AGAR</name>
<reference evidence="2 3" key="1">
    <citation type="journal article" date="2018" name="Evol. Lett.">
        <title>Horizontal gene cluster transfer increased hallucinogenic mushroom diversity.</title>
        <authorList>
            <person name="Reynolds H.T."/>
            <person name="Vijayakumar V."/>
            <person name="Gluck-Thaler E."/>
            <person name="Korotkin H.B."/>
            <person name="Matheny P.B."/>
            <person name="Slot J.C."/>
        </authorList>
    </citation>
    <scope>NUCLEOTIDE SEQUENCE [LARGE SCALE GENOMIC DNA]</scope>
    <source>
        <strain evidence="2 3">SRW20</strain>
    </source>
</reference>
<accession>A0A409YRM6</accession>
<organism evidence="2 3">
    <name type="scientific">Gymnopilus dilepis</name>
    <dbReference type="NCBI Taxonomy" id="231916"/>
    <lineage>
        <taxon>Eukaryota</taxon>
        <taxon>Fungi</taxon>
        <taxon>Dikarya</taxon>
        <taxon>Basidiomycota</taxon>
        <taxon>Agaricomycotina</taxon>
        <taxon>Agaricomycetes</taxon>
        <taxon>Agaricomycetidae</taxon>
        <taxon>Agaricales</taxon>
        <taxon>Agaricineae</taxon>
        <taxon>Hymenogastraceae</taxon>
        <taxon>Gymnopilus</taxon>
    </lineage>
</organism>
<gene>
    <name evidence="2" type="ORF">CVT26_009240</name>
</gene>
<feature type="region of interest" description="Disordered" evidence="1">
    <location>
        <begin position="1"/>
        <end position="49"/>
    </location>
</feature>
<evidence type="ECO:0000256" key="1">
    <source>
        <dbReference type="SAM" id="MobiDB-lite"/>
    </source>
</evidence>
<sequence>MIAGVDAPEAPEGWDSGTAAVGGEKSNDGLAEDGEGSQAEFWASCHRDS</sequence>
<dbReference type="InParanoid" id="A0A409YRM6"/>
<protein>
    <submittedName>
        <fullName evidence="2">Uncharacterized protein</fullName>
    </submittedName>
</protein>
<dbReference type="Proteomes" id="UP000284706">
    <property type="component" value="Unassembled WGS sequence"/>
</dbReference>
<keyword evidence="3" id="KW-1185">Reference proteome</keyword>
<proteinExistence type="predicted"/>